<dbReference type="PRINTS" id="PR00080">
    <property type="entry name" value="SDRFAMILY"/>
</dbReference>
<sequence length="240" mass="24332">MELQGQRAVVTGGTAGIGLEVARLFAREGAEVIITGRNGERGRAAAAELGAAVTFVAADMADIDSVKTLAAQCGDVDIIVNNAASFPGALTVNQDVASFETTFDTNVRGAYFLVAALVPGMLRRGSGSIVNVTTMVASKGVPGASTYSASKAALESMTRTWAVEFGPRGVRVNSVAPGPTATEGVAAEWGDTNEELGRALPLGRTANPAEIAEAVLFFASPRSSFITGSTLHADGGGAAA</sequence>
<dbReference type="PANTHER" id="PTHR43639:SF1">
    <property type="entry name" value="SHORT-CHAIN DEHYDROGENASE_REDUCTASE FAMILY PROTEIN"/>
    <property type="match status" value="1"/>
</dbReference>
<dbReference type="RefSeq" id="WP_073912899.1">
    <property type="nucleotide sequence ID" value="NZ_AP027452.1"/>
</dbReference>
<dbReference type="CDD" id="cd05233">
    <property type="entry name" value="SDR_c"/>
    <property type="match status" value="1"/>
</dbReference>
<gene>
    <name evidence="4" type="primary">fabG_18</name>
    <name evidence="4" type="ORF">hbim_04821</name>
</gene>
<name>A0AAI8TYF5_MYCME</name>
<comment type="similarity">
    <text evidence="1">Belongs to the short-chain dehydrogenases/reductases (SDR) family.</text>
</comment>
<dbReference type="InterPro" id="IPR057326">
    <property type="entry name" value="KR_dom"/>
</dbReference>
<dbReference type="InterPro" id="IPR002347">
    <property type="entry name" value="SDR_fam"/>
</dbReference>
<dbReference type="EC" id="1.1.1.100" evidence="4"/>
<dbReference type="GO" id="GO:0004316">
    <property type="term" value="F:3-oxoacyl-[acyl-carrier-protein] reductase (NADPH) activity"/>
    <property type="evidence" value="ECO:0007669"/>
    <property type="project" value="UniProtKB-EC"/>
</dbReference>
<evidence type="ECO:0000256" key="1">
    <source>
        <dbReference type="ARBA" id="ARBA00006484"/>
    </source>
</evidence>
<evidence type="ECO:0000256" key="2">
    <source>
        <dbReference type="ARBA" id="ARBA00023002"/>
    </source>
</evidence>
<accession>A0AAI8TYF5</accession>
<dbReference type="Proteomes" id="UP001241092">
    <property type="component" value="Chromosome"/>
</dbReference>
<dbReference type="SMART" id="SM00822">
    <property type="entry name" value="PKS_KR"/>
    <property type="match status" value="1"/>
</dbReference>
<keyword evidence="2 4" id="KW-0560">Oxidoreductase</keyword>
<dbReference type="SUPFAM" id="SSF51735">
    <property type="entry name" value="NAD(P)-binding Rossmann-fold domains"/>
    <property type="match status" value="1"/>
</dbReference>
<dbReference type="Gene3D" id="3.40.50.720">
    <property type="entry name" value="NAD(P)-binding Rossmann-like Domain"/>
    <property type="match status" value="1"/>
</dbReference>
<evidence type="ECO:0000313" key="4">
    <source>
        <dbReference type="EMBL" id="BDY30872.1"/>
    </source>
</evidence>
<dbReference type="InterPro" id="IPR036291">
    <property type="entry name" value="NAD(P)-bd_dom_sf"/>
</dbReference>
<protein>
    <submittedName>
        <fullName evidence="4">3-oxoacyl-[acyl-carrier-protein] reductase FabG</fullName>
        <ecNumber evidence="4">1.1.1.100</ecNumber>
    </submittedName>
</protein>
<reference evidence="4" key="1">
    <citation type="submission" date="2023-03" db="EMBL/GenBank/DDBJ databases">
        <title>Draft genome sequence of a Mycolicibacterium mageritense strain H4_3_1 isolated from a hybrid biological-inorganic system reactor.</title>
        <authorList>
            <person name="Feng X."/>
            <person name="Kazama D."/>
            <person name="Sato K."/>
            <person name="Kobayashi H."/>
        </authorList>
    </citation>
    <scope>NUCLEOTIDE SEQUENCE</scope>
    <source>
        <strain evidence="4">H4_3_1</strain>
    </source>
</reference>
<evidence type="ECO:0000313" key="5">
    <source>
        <dbReference type="Proteomes" id="UP001241092"/>
    </source>
</evidence>
<dbReference type="PANTHER" id="PTHR43639">
    <property type="entry name" value="OXIDOREDUCTASE, SHORT-CHAIN DEHYDROGENASE/REDUCTASE FAMILY (AFU_ORTHOLOGUE AFUA_5G02870)"/>
    <property type="match status" value="1"/>
</dbReference>
<dbReference type="Pfam" id="PF13561">
    <property type="entry name" value="adh_short_C2"/>
    <property type="match status" value="1"/>
</dbReference>
<dbReference type="EMBL" id="AP027452">
    <property type="protein sequence ID" value="BDY30872.1"/>
    <property type="molecule type" value="Genomic_DNA"/>
</dbReference>
<organism evidence="4 5">
    <name type="scientific">Mycolicibacterium mageritense</name>
    <name type="common">Mycobacterium mageritense</name>
    <dbReference type="NCBI Taxonomy" id="53462"/>
    <lineage>
        <taxon>Bacteria</taxon>
        <taxon>Bacillati</taxon>
        <taxon>Actinomycetota</taxon>
        <taxon>Actinomycetes</taxon>
        <taxon>Mycobacteriales</taxon>
        <taxon>Mycobacteriaceae</taxon>
        <taxon>Mycolicibacterium</taxon>
    </lineage>
</organism>
<proteinExistence type="inferred from homology"/>
<dbReference type="AlphaFoldDB" id="A0AAI8TYF5"/>
<feature type="domain" description="Ketoreductase" evidence="3">
    <location>
        <begin position="6"/>
        <end position="178"/>
    </location>
</feature>
<evidence type="ECO:0000259" key="3">
    <source>
        <dbReference type="SMART" id="SM00822"/>
    </source>
</evidence>
<dbReference type="FunFam" id="3.40.50.720:FF:000084">
    <property type="entry name" value="Short-chain dehydrogenase reductase"/>
    <property type="match status" value="1"/>
</dbReference>
<dbReference type="PRINTS" id="PR00081">
    <property type="entry name" value="GDHRDH"/>
</dbReference>